<name>A0A2A9D1T6_9MICO</name>
<evidence type="ECO:0000313" key="2">
    <source>
        <dbReference type="EMBL" id="PFG19912.1"/>
    </source>
</evidence>
<keyword evidence="3" id="KW-1185">Reference proteome</keyword>
<protein>
    <submittedName>
        <fullName evidence="2">Uncharacterized protein</fullName>
    </submittedName>
</protein>
<evidence type="ECO:0000313" key="3">
    <source>
        <dbReference type="Proteomes" id="UP000224915"/>
    </source>
</evidence>
<comment type="caution">
    <text evidence="2">The sequence shown here is derived from an EMBL/GenBank/DDBJ whole genome shotgun (WGS) entry which is preliminary data.</text>
</comment>
<feature type="region of interest" description="Disordered" evidence="1">
    <location>
        <begin position="38"/>
        <end position="84"/>
    </location>
</feature>
<evidence type="ECO:0000256" key="1">
    <source>
        <dbReference type="SAM" id="MobiDB-lite"/>
    </source>
</evidence>
<reference evidence="2 3" key="1">
    <citation type="submission" date="2017-10" db="EMBL/GenBank/DDBJ databases">
        <title>Sequencing the genomes of 1000 actinobacteria strains.</title>
        <authorList>
            <person name="Klenk H.-P."/>
        </authorList>
    </citation>
    <scope>NUCLEOTIDE SEQUENCE [LARGE SCALE GENOMIC DNA]</scope>
    <source>
        <strain evidence="2 3">DSM 21801</strain>
    </source>
</reference>
<dbReference type="EMBL" id="PDJD01000001">
    <property type="protein sequence ID" value="PFG19912.1"/>
    <property type="molecule type" value="Genomic_DNA"/>
</dbReference>
<dbReference type="OrthoDB" id="4559282at2"/>
<accession>A0A2A9D1T6</accession>
<sequence length="239" mass="23840">MSVDAGRRRTRRVVIGTVGAFVLTGAVGLAIADNTSGPDLGPPASAQVSAPASLGDPAAAEESQSTGVSGDLEREPGAPLPTSAAGNVVKRIGESAMLLDASGAGSAAFQITLHEATAVASCPGRLGSDITPESGAFLVLDVSAEMDAEIEGSLADVATADILLPLGADAFVPYDPEGAPMADSASASAWSCYEDSDLLPPFIGPGESYRGLVVLDALDAASVAYQPGGAEGWEWSLPG</sequence>
<proteinExistence type="predicted"/>
<dbReference type="AlphaFoldDB" id="A0A2A9D1T6"/>
<dbReference type="Proteomes" id="UP000224915">
    <property type="component" value="Unassembled WGS sequence"/>
</dbReference>
<organism evidence="2 3">
    <name type="scientific">Serinibacter salmoneus</name>
    <dbReference type="NCBI Taxonomy" id="556530"/>
    <lineage>
        <taxon>Bacteria</taxon>
        <taxon>Bacillati</taxon>
        <taxon>Actinomycetota</taxon>
        <taxon>Actinomycetes</taxon>
        <taxon>Micrococcales</taxon>
        <taxon>Beutenbergiaceae</taxon>
        <taxon>Serinibacter</taxon>
    </lineage>
</organism>
<gene>
    <name evidence="2" type="ORF">ATL40_1489</name>
</gene>
<dbReference type="RefSeq" id="WP_143556898.1">
    <property type="nucleotide sequence ID" value="NZ_PDJD01000001.1"/>
</dbReference>
<feature type="compositionally biased region" description="Low complexity" evidence="1">
    <location>
        <begin position="42"/>
        <end position="53"/>
    </location>
</feature>